<feature type="compositionally biased region" description="Polar residues" evidence="1">
    <location>
        <begin position="76"/>
        <end position="86"/>
    </location>
</feature>
<proteinExistence type="predicted"/>
<evidence type="ECO:0000256" key="2">
    <source>
        <dbReference type="SAM" id="SignalP"/>
    </source>
</evidence>
<keyword evidence="2" id="KW-0732">Signal</keyword>
<dbReference type="AlphaFoldDB" id="A0A1V6Q4K2"/>
<feature type="chain" id="PRO_5012235284" evidence="2">
    <location>
        <begin position="17"/>
        <end position="253"/>
    </location>
</feature>
<name>A0A1V6Q4K2_9EURO</name>
<dbReference type="OrthoDB" id="4831122at2759"/>
<sequence length="253" mass="26804">MLFVKAMALLATAASAAPFAERSLNSTKWTPEHILQPGEVILYGEGRMEVVHESVYHELISSQALSDHPGDFNDAEGTSSAGNSSKLHSRDSCDLTTAVITDSTQTFVDWDVQMSPVVIGTGNGLDVSVSSGYSVANSISVSVGVDLDLIKDKLGGSAGIDYTRTWTTQTVVTVKGTVADGYSGVMITKPIKTRKNGRVLKGCLGAQTQEGTFSADSYEDGYYAGVKWVSGAITMCSKKEFPLSRCSGGGYFV</sequence>
<feature type="signal peptide" evidence="2">
    <location>
        <begin position="1"/>
        <end position="16"/>
    </location>
</feature>
<evidence type="ECO:0000313" key="4">
    <source>
        <dbReference type="Proteomes" id="UP000191672"/>
    </source>
</evidence>
<evidence type="ECO:0000256" key="1">
    <source>
        <dbReference type="SAM" id="MobiDB-lite"/>
    </source>
</evidence>
<dbReference type="Proteomes" id="UP000191672">
    <property type="component" value="Unassembled WGS sequence"/>
</dbReference>
<keyword evidence="4" id="KW-1185">Reference proteome</keyword>
<comment type="caution">
    <text evidence="3">The sequence shown here is derived from an EMBL/GenBank/DDBJ whole genome shotgun (WGS) entry which is preliminary data.</text>
</comment>
<gene>
    <name evidence="3" type="ORF">PENANT_c015G07536</name>
</gene>
<protein>
    <submittedName>
        <fullName evidence="3">Uncharacterized protein</fullName>
    </submittedName>
</protein>
<organism evidence="3 4">
    <name type="scientific">Penicillium antarcticum</name>
    <dbReference type="NCBI Taxonomy" id="416450"/>
    <lineage>
        <taxon>Eukaryota</taxon>
        <taxon>Fungi</taxon>
        <taxon>Dikarya</taxon>
        <taxon>Ascomycota</taxon>
        <taxon>Pezizomycotina</taxon>
        <taxon>Eurotiomycetes</taxon>
        <taxon>Eurotiomycetidae</taxon>
        <taxon>Eurotiales</taxon>
        <taxon>Aspergillaceae</taxon>
        <taxon>Penicillium</taxon>
    </lineage>
</organism>
<reference evidence="4" key="1">
    <citation type="journal article" date="2017" name="Nat. Microbiol.">
        <title>Global analysis of biosynthetic gene clusters reveals vast potential of secondary metabolite production in Penicillium species.</title>
        <authorList>
            <person name="Nielsen J.C."/>
            <person name="Grijseels S."/>
            <person name="Prigent S."/>
            <person name="Ji B."/>
            <person name="Dainat J."/>
            <person name="Nielsen K.F."/>
            <person name="Frisvad J.C."/>
            <person name="Workman M."/>
            <person name="Nielsen J."/>
        </authorList>
    </citation>
    <scope>NUCLEOTIDE SEQUENCE [LARGE SCALE GENOMIC DNA]</scope>
    <source>
        <strain evidence="4">IBT 31811</strain>
    </source>
</reference>
<feature type="region of interest" description="Disordered" evidence="1">
    <location>
        <begin position="67"/>
        <end position="89"/>
    </location>
</feature>
<accession>A0A1V6Q4K2</accession>
<evidence type="ECO:0000313" key="3">
    <source>
        <dbReference type="EMBL" id="OQD83686.1"/>
    </source>
</evidence>
<dbReference type="EMBL" id="MDYN01000015">
    <property type="protein sequence ID" value="OQD83686.1"/>
    <property type="molecule type" value="Genomic_DNA"/>
</dbReference>